<dbReference type="GO" id="GO:1990904">
    <property type="term" value="C:ribonucleoprotein complex"/>
    <property type="evidence" value="ECO:0007669"/>
    <property type="project" value="UniProtKB-KW"/>
</dbReference>
<dbReference type="Gene3D" id="2.40.50.140">
    <property type="entry name" value="Nucleic acid-binding proteins"/>
    <property type="match status" value="1"/>
</dbReference>
<proteinExistence type="inferred from homology"/>
<dbReference type="InterPro" id="IPR019979">
    <property type="entry name" value="Ribosomal_uS17_CS"/>
</dbReference>
<dbReference type="GO" id="GO:0003735">
    <property type="term" value="F:structural constituent of ribosome"/>
    <property type="evidence" value="ECO:0007669"/>
    <property type="project" value="InterPro"/>
</dbReference>
<dbReference type="AlphaFoldDB" id="A0A383C2N5"/>
<dbReference type="GO" id="GO:0006412">
    <property type="term" value="P:translation"/>
    <property type="evidence" value="ECO:0007669"/>
    <property type="project" value="InterPro"/>
</dbReference>
<dbReference type="SUPFAM" id="SSF50249">
    <property type="entry name" value="Nucleic acid-binding proteins"/>
    <property type="match status" value="1"/>
</dbReference>
<name>A0A383C2N5_9ZZZZ</name>
<protein>
    <recommendedName>
        <fullName evidence="5">30S ribosomal protein S17</fullName>
    </recommendedName>
</protein>
<evidence type="ECO:0000256" key="1">
    <source>
        <dbReference type="ARBA" id="ARBA00010254"/>
    </source>
</evidence>
<dbReference type="GO" id="GO:0005840">
    <property type="term" value="C:ribosome"/>
    <property type="evidence" value="ECO:0007669"/>
    <property type="project" value="UniProtKB-KW"/>
</dbReference>
<dbReference type="EMBL" id="UINC01205237">
    <property type="protein sequence ID" value="SVE26319.1"/>
    <property type="molecule type" value="Genomic_DNA"/>
</dbReference>
<organism evidence="4">
    <name type="scientific">marine metagenome</name>
    <dbReference type="NCBI Taxonomy" id="408172"/>
    <lineage>
        <taxon>unclassified sequences</taxon>
        <taxon>metagenomes</taxon>
        <taxon>ecological metagenomes</taxon>
    </lineage>
</organism>
<sequence length="48" mass="5334">ENEIAKVGDTVEIMETRPISKTKNWRLVSVVKSLDSGKETKKEAEATS</sequence>
<dbReference type="InterPro" id="IPR000266">
    <property type="entry name" value="Ribosomal_uS17"/>
</dbReference>
<evidence type="ECO:0000256" key="3">
    <source>
        <dbReference type="ARBA" id="ARBA00023274"/>
    </source>
</evidence>
<dbReference type="Pfam" id="PF00366">
    <property type="entry name" value="Ribosomal_S17"/>
    <property type="match status" value="1"/>
</dbReference>
<comment type="similarity">
    <text evidence="1">Belongs to the universal ribosomal protein uS17 family.</text>
</comment>
<evidence type="ECO:0000256" key="2">
    <source>
        <dbReference type="ARBA" id="ARBA00022980"/>
    </source>
</evidence>
<feature type="non-terminal residue" evidence="4">
    <location>
        <position position="1"/>
    </location>
</feature>
<keyword evidence="2" id="KW-0689">Ribosomal protein</keyword>
<evidence type="ECO:0008006" key="5">
    <source>
        <dbReference type="Google" id="ProtNLM"/>
    </source>
</evidence>
<dbReference type="PROSITE" id="PS00056">
    <property type="entry name" value="RIBOSOMAL_S17"/>
    <property type="match status" value="1"/>
</dbReference>
<keyword evidence="3" id="KW-0687">Ribonucleoprotein</keyword>
<reference evidence="4" key="1">
    <citation type="submission" date="2018-05" db="EMBL/GenBank/DDBJ databases">
        <authorList>
            <person name="Lanie J.A."/>
            <person name="Ng W.-L."/>
            <person name="Kazmierczak K.M."/>
            <person name="Andrzejewski T.M."/>
            <person name="Davidsen T.M."/>
            <person name="Wayne K.J."/>
            <person name="Tettelin H."/>
            <person name="Glass J.I."/>
            <person name="Rusch D."/>
            <person name="Podicherti R."/>
            <person name="Tsui H.-C.T."/>
            <person name="Winkler M.E."/>
        </authorList>
    </citation>
    <scope>NUCLEOTIDE SEQUENCE</scope>
</reference>
<accession>A0A383C2N5</accession>
<gene>
    <name evidence="4" type="ORF">METZ01_LOCUS479173</name>
</gene>
<evidence type="ECO:0000313" key="4">
    <source>
        <dbReference type="EMBL" id="SVE26319.1"/>
    </source>
</evidence>
<dbReference type="InterPro" id="IPR012340">
    <property type="entry name" value="NA-bd_OB-fold"/>
</dbReference>